<evidence type="ECO:0008006" key="10">
    <source>
        <dbReference type="Google" id="ProtNLM"/>
    </source>
</evidence>
<dbReference type="GO" id="GO:0005464">
    <property type="term" value="F:UDP-xylose transmembrane transporter activity"/>
    <property type="evidence" value="ECO:0007669"/>
    <property type="project" value="TreeGrafter"/>
</dbReference>
<dbReference type="RefSeq" id="XP_003683371.1">
    <property type="nucleotide sequence ID" value="XM_003683323.1"/>
</dbReference>
<dbReference type="GO" id="GO:0005462">
    <property type="term" value="F:UDP-N-acetylglucosamine transmembrane transporter activity"/>
    <property type="evidence" value="ECO:0007669"/>
    <property type="project" value="EnsemblFungi"/>
</dbReference>
<evidence type="ECO:0000256" key="4">
    <source>
        <dbReference type="ARBA" id="ARBA00022692"/>
    </source>
</evidence>
<dbReference type="GO" id="GO:0006031">
    <property type="term" value="P:chitin biosynthetic process"/>
    <property type="evidence" value="ECO:0007669"/>
    <property type="project" value="EnsemblFungi"/>
</dbReference>
<dbReference type="HOGENOM" id="CLU_033007_1_1_1"/>
<keyword evidence="9" id="KW-1185">Reference proteome</keyword>
<dbReference type="FunCoup" id="G8ZZW6">
    <property type="interactions" value="174"/>
</dbReference>
<keyword evidence="4 7" id="KW-0812">Transmembrane</keyword>
<dbReference type="Proteomes" id="UP000005627">
    <property type="component" value="Chromosome 8"/>
</dbReference>
<proteinExistence type="predicted"/>
<reference evidence="8 9" key="1">
    <citation type="journal article" date="2011" name="Proc. Natl. Acad. Sci. U.S.A.">
        <title>Evolutionary erosion of yeast sex chromosomes by mating-type switching accidents.</title>
        <authorList>
            <person name="Gordon J.L."/>
            <person name="Armisen D."/>
            <person name="Proux-Wera E."/>
            <person name="Oheigeartaigh S.S."/>
            <person name="Byrne K.P."/>
            <person name="Wolfe K.H."/>
        </authorList>
    </citation>
    <scope>NUCLEOTIDE SEQUENCE [LARGE SCALE GENOMIC DNA]</scope>
    <source>
        <strain evidence="9">ATCC 10662 / CBS 1146 / NBRC 0425 / NCYC 2629 / NRRL Y-866</strain>
    </source>
</reference>
<dbReference type="AlphaFoldDB" id="G8ZZW6"/>
<evidence type="ECO:0000256" key="1">
    <source>
        <dbReference type="ARBA" id="ARBA00004127"/>
    </source>
</evidence>
<feature type="transmembrane region" description="Helical" evidence="7">
    <location>
        <begin position="170"/>
        <end position="193"/>
    </location>
</feature>
<protein>
    <recommendedName>
        <fullName evidence="10">Sugar phosphate transporter domain-containing protein</fullName>
    </recommendedName>
</protein>
<evidence type="ECO:0000313" key="8">
    <source>
        <dbReference type="EMBL" id="CCE94160.1"/>
    </source>
</evidence>
<feature type="transmembrane region" description="Helical" evidence="7">
    <location>
        <begin position="126"/>
        <end position="144"/>
    </location>
</feature>
<gene>
    <name evidence="8" type="primary">TDEL0H03010</name>
    <name evidence="8" type="ORF">TDEL_0H03010</name>
</gene>
<feature type="transmembrane region" description="Helical" evidence="7">
    <location>
        <begin position="33"/>
        <end position="51"/>
    </location>
</feature>
<dbReference type="eggNOG" id="KOG1583">
    <property type="taxonomic scope" value="Eukaryota"/>
</dbReference>
<dbReference type="STRING" id="1076872.G8ZZW6"/>
<keyword evidence="5 7" id="KW-1133">Transmembrane helix</keyword>
<keyword evidence="6 7" id="KW-0472">Membrane</keyword>
<dbReference type="InParanoid" id="G8ZZW6"/>
<dbReference type="GO" id="GO:0000139">
    <property type="term" value="C:Golgi membrane"/>
    <property type="evidence" value="ECO:0007669"/>
    <property type="project" value="TreeGrafter"/>
</dbReference>
<feature type="transmembrane region" description="Helical" evidence="7">
    <location>
        <begin position="72"/>
        <end position="95"/>
    </location>
</feature>
<feature type="transmembrane region" description="Helical" evidence="7">
    <location>
        <begin position="101"/>
        <end position="119"/>
    </location>
</feature>
<evidence type="ECO:0000256" key="5">
    <source>
        <dbReference type="ARBA" id="ARBA00022989"/>
    </source>
</evidence>
<dbReference type="Pfam" id="PF08449">
    <property type="entry name" value="UAA"/>
    <property type="match status" value="1"/>
</dbReference>
<dbReference type="GeneID" id="11501403"/>
<dbReference type="OrthoDB" id="999962at2759"/>
<feature type="transmembrane region" description="Helical" evidence="7">
    <location>
        <begin position="307"/>
        <end position="325"/>
    </location>
</feature>
<dbReference type="GO" id="GO:0005789">
    <property type="term" value="C:endoplasmic reticulum membrane"/>
    <property type="evidence" value="ECO:0007669"/>
    <property type="project" value="TreeGrafter"/>
</dbReference>
<dbReference type="InterPro" id="IPR013657">
    <property type="entry name" value="SCL35B1-4/HUT1"/>
</dbReference>
<organism evidence="8 9">
    <name type="scientific">Torulaspora delbrueckii</name>
    <name type="common">Yeast</name>
    <name type="synonym">Candida colliculosa</name>
    <dbReference type="NCBI Taxonomy" id="4950"/>
    <lineage>
        <taxon>Eukaryota</taxon>
        <taxon>Fungi</taxon>
        <taxon>Dikarya</taxon>
        <taxon>Ascomycota</taxon>
        <taxon>Saccharomycotina</taxon>
        <taxon>Saccharomycetes</taxon>
        <taxon>Saccharomycetales</taxon>
        <taxon>Saccharomycetaceae</taxon>
        <taxon>Torulaspora</taxon>
    </lineage>
</organism>
<evidence type="ECO:0000313" key="9">
    <source>
        <dbReference type="Proteomes" id="UP000005627"/>
    </source>
</evidence>
<accession>G8ZZW6</accession>
<dbReference type="PANTHER" id="PTHR10778:SF4">
    <property type="entry name" value="NUCLEOTIDE SUGAR TRANSPORTER SLC35B4"/>
    <property type="match status" value="1"/>
</dbReference>
<sequence>MWDILGAIAFIFGGCCSNVLTLEGIIGPATSSVGSILTFCQFAFATLEGIWNFLDFSSPIPRLMPRKIPLKVYLISVLLYYTGSVTNNSVFQYGINVPLHIVFRCSGTVVTMLICWLFNGKQYTRLQVLSAALLTIGAIITSLFREQEFSLDIWRSSTGKNLSTELNARFSTGLLLLVVSSLTSSTLSVYNEWTYQKYGKHWKESLFYTHALALPVFLLNYKQLKEEFFALSNSRKNAELVLFDYSINMNKGQLLMANILTQQACIKGVNLLACHTNALTLSVVLLARKFVSLLLSFYLFGGDLSTTCYVGITTVFAGALLYTLAPNKSTKLNKSKDS</sequence>
<keyword evidence="2" id="KW-0813">Transport</keyword>
<dbReference type="InterPro" id="IPR037185">
    <property type="entry name" value="EmrE-like"/>
</dbReference>
<evidence type="ECO:0000256" key="7">
    <source>
        <dbReference type="SAM" id="Phobius"/>
    </source>
</evidence>
<evidence type="ECO:0000256" key="2">
    <source>
        <dbReference type="ARBA" id="ARBA00022448"/>
    </source>
</evidence>
<dbReference type="PANTHER" id="PTHR10778">
    <property type="entry name" value="SOLUTE CARRIER FAMILY 35 MEMBER B"/>
    <property type="match status" value="1"/>
</dbReference>
<dbReference type="NCBIfam" id="TIGR00803">
    <property type="entry name" value="nst"/>
    <property type="match status" value="1"/>
</dbReference>
<name>G8ZZW6_TORDE</name>
<dbReference type="SUPFAM" id="SSF103481">
    <property type="entry name" value="Multidrug resistance efflux transporter EmrE"/>
    <property type="match status" value="1"/>
</dbReference>
<dbReference type="GO" id="GO:0015786">
    <property type="term" value="P:UDP-glucose transmembrane transport"/>
    <property type="evidence" value="ECO:0007669"/>
    <property type="project" value="EnsemblFungi"/>
</dbReference>
<dbReference type="KEGG" id="tdl:TDEL_0H03010"/>
<evidence type="ECO:0000256" key="3">
    <source>
        <dbReference type="ARBA" id="ARBA00022597"/>
    </source>
</evidence>
<dbReference type="EMBL" id="HE616749">
    <property type="protein sequence ID" value="CCE94160.1"/>
    <property type="molecule type" value="Genomic_DNA"/>
</dbReference>
<evidence type="ECO:0000256" key="6">
    <source>
        <dbReference type="ARBA" id="ARBA00023136"/>
    </source>
</evidence>
<comment type="subcellular location">
    <subcellularLocation>
        <location evidence="1">Endomembrane system</location>
        <topology evidence="1">Multi-pass membrane protein</topology>
    </subcellularLocation>
</comment>
<keyword evidence="3" id="KW-0762">Sugar transport</keyword>